<evidence type="ECO:0000259" key="3">
    <source>
        <dbReference type="PROSITE" id="PS50894"/>
    </source>
</evidence>
<dbReference type="GO" id="GO:0004672">
    <property type="term" value="F:protein kinase activity"/>
    <property type="evidence" value="ECO:0007669"/>
    <property type="project" value="UniProtKB-ARBA"/>
</dbReference>
<evidence type="ECO:0000313" key="4">
    <source>
        <dbReference type="EMBL" id="NVO22363.1"/>
    </source>
</evidence>
<dbReference type="AlphaFoldDB" id="A0A850Q005"/>
<name>A0A850Q005_9RHOB</name>
<dbReference type="EMBL" id="JABCJE010000001">
    <property type="protein sequence ID" value="NVO22363.1"/>
    <property type="molecule type" value="Genomic_DNA"/>
</dbReference>
<protein>
    <submittedName>
        <fullName evidence="4">Hpt domain-containing protein</fullName>
    </submittedName>
</protein>
<dbReference type="SUPFAM" id="SSF47226">
    <property type="entry name" value="Histidine-containing phosphotransfer domain, HPT domain"/>
    <property type="match status" value="1"/>
</dbReference>
<dbReference type="Proteomes" id="UP000523601">
    <property type="component" value="Unassembled WGS sequence"/>
</dbReference>
<sequence length="110" mass="11871">MIDWNRIRELRDEIGAEDFAEVAEMFVSEVDSSIDALRGGPDMGTLAEDLHFLKGSALNLGFAELSNQCQQGETAARGGHPETVDVQSIVAVYDASRQEFLNSALVKGAA</sequence>
<dbReference type="Gene3D" id="1.20.120.160">
    <property type="entry name" value="HPT domain"/>
    <property type="match status" value="1"/>
</dbReference>
<dbReference type="Proteomes" id="UP000592216">
    <property type="component" value="Unassembled WGS sequence"/>
</dbReference>
<keyword evidence="6" id="KW-1185">Reference proteome</keyword>
<reference evidence="6 7" key="1">
    <citation type="submission" date="2020-04" db="EMBL/GenBank/DDBJ databases">
        <title>Donghicola sp., a member of the Rhodobacteraceae family isolated from mangrove forest in Thailand.</title>
        <authorList>
            <person name="Charoenyingcharoen P."/>
            <person name="Yukphan P."/>
        </authorList>
    </citation>
    <scope>NUCLEOTIDE SEQUENCE [LARGE SCALE GENOMIC DNA]</scope>
    <source>
        <strain evidence="4 7">B5-SW-15</strain>
        <strain evidence="5 6">C2-DW-16</strain>
    </source>
</reference>
<evidence type="ECO:0000256" key="2">
    <source>
        <dbReference type="PROSITE-ProRule" id="PRU00110"/>
    </source>
</evidence>
<keyword evidence="2" id="KW-0597">Phosphoprotein</keyword>
<organism evidence="4 7">
    <name type="scientific">Donghicola mangrovi</name>
    <dbReference type="NCBI Taxonomy" id="2729614"/>
    <lineage>
        <taxon>Bacteria</taxon>
        <taxon>Pseudomonadati</taxon>
        <taxon>Pseudomonadota</taxon>
        <taxon>Alphaproteobacteria</taxon>
        <taxon>Rhodobacterales</taxon>
        <taxon>Roseobacteraceae</taxon>
        <taxon>Donghicola</taxon>
    </lineage>
</organism>
<comment type="caution">
    <text evidence="4">The sequence shown here is derived from an EMBL/GenBank/DDBJ whole genome shotgun (WGS) entry which is preliminary data.</text>
</comment>
<dbReference type="CDD" id="cd00088">
    <property type="entry name" value="HPT"/>
    <property type="match status" value="1"/>
</dbReference>
<evidence type="ECO:0000313" key="5">
    <source>
        <dbReference type="EMBL" id="NVO26046.1"/>
    </source>
</evidence>
<dbReference type="InterPro" id="IPR036641">
    <property type="entry name" value="HPT_dom_sf"/>
</dbReference>
<dbReference type="EMBL" id="JABCJD010000001">
    <property type="protein sequence ID" value="NVO26046.1"/>
    <property type="molecule type" value="Genomic_DNA"/>
</dbReference>
<proteinExistence type="predicted"/>
<dbReference type="Pfam" id="PF01627">
    <property type="entry name" value="Hpt"/>
    <property type="match status" value="1"/>
</dbReference>
<dbReference type="RefSeq" id="WP_176852457.1">
    <property type="nucleotide sequence ID" value="NZ_JABCJD010000001.1"/>
</dbReference>
<keyword evidence="1" id="KW-0902">Two-component regulatory system</keyword>
<feature type="modified residue" description="Phosphohistidine" evidence="2">
    <location>
        <position position="51"/>
    </location>
</feature>
<evidence type="ECO:0000313" key="7">
    <source>
        <dbReference type="Proteomes" id="UP000592216"/>
    </source>
</evidence>
<gene>
    <name evidence="5" type="ORF">HJ526_01315</name>
    <name evidence="4" type="ORF">HJ536_03255</name>
</gene>
<dbReference type="GO" id="GO:0000160">
    <property type="term" value="P:phosphorelay signal transduction system"/>
    <property type="evidence" value="ECO:0007669"/>
    <property type="project" value="UniProtKB-KW"/>
</dbReference>
<dbReference type="PROSITE" id="PS50894">
    <property type="entry name" value="HPT"/>
    <property type="match status" value="1"/>
</dbReference>
<dbReference type="InterPro" id="IPR008207">
    <property type="entry name" value="Sig_transdc_His_kin_Hpt_dom"/>
</dbReference>
<evidence type="ECO:0000313" key="6">
    <source>
        <dbReference type="Proteomes" id="UP000523601"/>
    </source>
</evidence>
<accession>A0A850Q005</accession>
<evidence type="ECO:0000256" key="1">
    <source>
        <dbReference type="ARBA" id="ARBA00023012"/>
    </source>
</evidence>
<feature type="domain" description="HPt" evidence="3">
    <location>
        <begin position="8"/>
        <end position="110"/>
    </location>
</feature>
<dbReference type="SMART" id="SM00073">
    <property type="entry name" value="HPT"/>
    <property type="match status" value="1"/>
</dbReference>